<name>A0ACC1BWD8_9ROSI</name>
<dbReference type="Proteomes" id="UP001164250">
    <property type="component" value="Chromosome 3"/>
</dbReference>
<organism evidence="1 2">
    <name type="scientific">Pistacia atlantica</name>
    <dbReference type="NCBI Taxonomy" id="434234"/>
    <lineage>
        <taxon>Eukaryota</taxon>
        <taxon>Viridiplantae</taxon>
        <taxon>Streptophyta</taxon>
        <taxon>Embryophyta</taxon>
        <taxon>Tracheophyta</taxon>
        <taxon>Spermatophyta</taxon>
        <taxon>Magnoliopsida</taxon>
        <taxon>eudicotyledons</taxon>
        <taxon>Gunneridae</taxon>
        <taxon>Pentapetalae</taxon>
        <taxon>rosids</taxon>
        <taxon>malvids</taxon>
        <taxon>Sapindales</taxon>
        <taxon>Anacardiaceae</taxon>
        <taxon>Pistacia</taxon>
    </lineage>
</organism>
<reference evidence="2" key="1">
    <citation type="journal article" date="2023" name="G3 (Bethesda)">
        <title>Genome assembly and association tests identify interacting loci associated with vigor, precocity, and sex in interspecific pistachio rootstocks.</title>
        <authorList>
            <person name="Palmer W."/>
            <person name="Jacygrad E."/>
            <person name="Sagayaradj S."/>
            <person name="Cavanaugh K."/>
            <person name="Han R."/>
            <person name="Bertier L."/>
            <person name="Beede B."/>
            <person name="Kafkas S."/>
            <person name="Golino D."/>
            <person name="Preece J."/>
            <person name="Michelmore R."/>
        </authorList>
    </citation>
    <scope>NUCLEOTIDE SEQUENCE [LARGE SCALE GENOMIC DNA]</scope>
</reference>
<evidence type="ECO:0000313" key="2">
    <source>
        <dbReference type="Proteomes" id="UP001164250"/>
    </source>
</evidence>
<comment type="caution">
    <text evidence="1">The sequence shown here is derived from an EMBL/GenBank/DDBJ whole genome shotgun (WGS) entry which is preliminary data.</text>
</comment>
<evidence type="ECO:0000313" key="1">
    <source>
        <dbReference type="EMBL" id="KAJ0103428.1"/>
    </source>
</evidence>
<sequence length="92" mass="10432">MLRHPQAWFDVPNVSTNNSVVGRGSLCLYMMRRPLHVEGLWIEPSRVLVTTKSPTVTILDQNNIEANPNSPNRIMGLTRLTKREAHLSPIIM</sequence>
<accession>A0ACC1BWD8</accession>
<dbReference type="EMBL" id="CM047899">
    <property type="protein sequence ID" value="KAJ0103428.1"/>
    <property type="molecule type" value="Genomic_DNA"/>
</dbReference>
<proteinExistence type="predicted"/>
<keyword evidence="2" id="KW-1185">Reference proteome</keyword>
<gene>
    <name evidence="1" type="ORF">Patl1_06165</name>
</gene>
<protein>
    <submittedName>
        <fullName evidence="1">Uncharacterized protein</fullName>
    </submittedName>
</protein>